<sequence>MSQVATALPMMGSPPEPGASSSKKRPFEDLESERMNEIIRKVTGEKDPILHEDKRKLKKQKKKREKEPLVSLPSFAFQASDLRSRTQAVSLDEVRSIIVGIATDAPAQTLPKFLACNNRSSIKRTVLLYVPGISPVLLGLQPAPISASHESSAIVHPASLFAARPPTPAQPASALKLAPAFPLPLPRACNCPLPVMTNLFSHACPTRAPGDLTRIGNILNTLLVGPSTVPATVYAKEKDQDKDDDGWTEVKKGKRKGKRASQSQEDSTPVPLSALVLSPMELASESYMVPSYLQSSSSSTALPSHVTQDISIAANGWNARGGVPVHTLEWVETPLCAPSSDGDEDEDEDDETKQKVFAIDCEMVQTDEDKELARVCVVDYWTRGVVYDQLVRPTRPIQDYLTQFSGITPEMLESVTTTLADVQKHFLSTLMIDSRTILIGHSLSSDLRALKLAHPRCIDTSVCFQHTRGPPSKPGLKWLTQRWLGREIQMTGGNVGSGAGGRVGHCPEEDALACVDLLKKKQALGMRFGMFERPLEQIFETAAKASKTSVYVGSGAATFGSKATLAVECEGDEEVMENIISALPTHDFAFGRLQGLSRALGWTDPAAHAHTQPPSLSSPEVQTALTTLNAQLQKISGFPPHTAIVILTGSSDPLEMARLNKKKHAWDAKVREARAAGSHDIDVPDEDKWTTADGRALEDECERTKAGLVFFCITLPR</sequence>
<dbReference type="InParanoid" id="A0A067M466"/>
<name>A0A067M466_BOTB1</name>
<keyword evidence="5" id="KW-0269">Exonuclease</keyword>
<dbReference type="Pfam" id="PF00929">
    <property type="entry name" value="RNase_T"/>
    <property type="match status" value="1"/>
</dbReference>
<reference evidence="10" key="1">
    <citation type="journal article" date="2014" name="Proc. Natl. Acad. Sci. U.S.A.">
        <title>Extensive sampling of basidiomycete genomes demonstrates inadequacy of the white-rot/brown-rot paradigm for wood decay fungi.</title>
        <authorList>
            <person name="Riley R."/>
            <person name="Salamov A.A."/>
            <person name="Brown D.W."/>
            <person name="Nagy L.G."/>
            <person name="Floudas D."/>
            <person name="Held B.W."/>
            <person name="Levasseur A."/>
            <person name="Lombard V."/>
            <person name="Morin E."/>
            <person name="Otillar R."/>
            <person name="Lindquist E.A."/>
            <person name="Sun H."/>
            <person name="LaButti K.M."/>
            <person name="Schmutz J."/>
            <person name="Jabbour D."/>
            <person name="Luo H."/>
            <person name="Baker S.E."/>
            <person name="Pisabarro A.G."/>
            <person name="Walton J.D."/>
            <person name="Blanchette R.A."/>
            <person name="Henrissat B."/>
            <person name="Martin F."/>
            <person name="Cullen D."/>
            <person name="Hibbett D.S."/>
            <person name="Grigoriev I.V."/>
        </authorList>
    </citation>
    <scope>NUCLEOTIDE SEQUENCE [LARGE SCALE GENOMIC DNA]</scope>
    <source>
        <strain evidence="10">FD-172 SS1</strain>
    </source>
</reference>
<dbReference type="InterPro" id="IPR036397">
    <property type="entry name" value="RNaseH_sf"/>
</dbReference>
<keyword evidence="10" id="KW-1185">Reference proteome</keyword>
<dbReference type="AlphaFoldDB" id="A0A067M466"/>
<dbReference type="OrthoDB" id="206335at2759"/>
<comment type="subcellular location">
    <subcellularLocation>
        <location evidence="1">Nucleus</location>
    </subcellularLocation>
</comment>
<evidence type="ECO:0000256" key="6">
    <source>
        <dbReference type="ARBA" id="ARBA00023242"/>
    </source>
</evidence>
<dbReference type="SMART" id="SM00479">
    <property type="entry name" value="EXOIII"/>
    <property type="match status" value="1"/>
</dbReference>
<dbReference type="InterPro" id="IPR047021">
    <property type="entry name" value="REXO1/3/4-like"/>
</dbReference>
<evidence type="ECO:0000256" key="4">
    <source>
        <dbReference type="ARBA" id="ARBA00022801"/>
    </source>
</evidence>
<dbReference type="FunFam" id="3.30.420.10:FF:000031">
    <property type="entry name" value="RNA exonuclease 1"/>
    <property type="match status" value="1"/>
</dbReference>
<dbReference type="GO" id="GO:0003676">
    <property type="term" value="F:nucleic acid binding"/>
    <property type="evidence" value="ECO:0007669"/>
    <property type="project" value="InterPro"/>
</dbReference>
<keyword evidence="3" id="KW-0540">Nuclease</keyword>
<evidence type="ECO:0000256" key="3">
    <source>
        <dbReference type="ARBA" id="ARBA00022722"/>
    </source>
</evidence>
<dbReference type="STRING" id="930990.A0A067M466"/>
<dbReference type="InterPro" id="IPR013520">
    <property type="entry name" value="Ribonucl_H"/>
</dbReference>
<dbReference type="GO" id="GO:0004527">
    <property type="term" value="F:exonuclease activity"/>
    <property type="evidence" value="ECO:0007669"/>
    <property type="project" value="UniProtKB-KW"/>
</dbReference>
<dbReference type="GO" id="GO:0005634">
    <property type="term" value="C:nucleus"/>
    <property type="evidence" value="ECO:0007669"/>
    <property type="project" value="UniProtKB-SubCell"/>
</dbReference>
<dbReference type="PANTHER" id="PTHR12801:SF115">
    <property type="entry name" value="FI18136P1-RELATED"/>
    <property type="match status" value="1"/>
</dbReference>
<gene>
    <name evidence="9" type="ORF">BOTBODRAFT_36915</name>
</gene>
<proteinExistence type="inferred from homology"/>
<dbReference type="PANTHER" id="PTHR12801">
    <property type="entry name" value="RNA EXONUCLEASE REXO1 / RECO3 FAMILY MEMBER-RELATED"/>
    <property type="match status" value="1"/>
</dbReference>
<dbReference type="Proteomes" id="UP000027195">
    <property type="component" value="Unassembled WGS sequence"/>
</dbReference>
<feature type="region of interest" description="Disordered" evidence="7">
    <location>
        <begin position="234"/>
        <end position="272"/>
    </location>
</feature>
<evidence type="ECO:0000313" key="9">
    <source>
        <dbReference type="EMBL" id="KDQ09510.1"/>
    </source>
</evidence>
<dbReference type="GO" id="GO:0010629">
    <property type="term" value="P:negative regulation of gene expression"/>
    <property type="evidence" value="ECO:0007669"/>
    <property type="project" value="UniProtKB-ARBA"/>
</dbReference>
<dbReference type="HOGENOM" id="CLU_008679_1_0_1"/>
<dbReference type="InterPro" id="IPR012337">
    <property type="entry name" value="RNaseH-like_sf"/>
</dbReference>
<feature type="region of interest" description="Disordered" evidence="7">
    <location>
        <begin position="1"/>
        <end position="66"/>
    </location>
</feature>
<evidence type="ECO:0000256" key="7">
    <source>
        <dbReference type="SAM" id="MobiDB-lite"/>
    </source>
</evidence>
<dbReference type="FunCoup" id="A0A067M466">
    <property type="interactions" value="331"/>
</dbReference>
<accession>A0A067M466</accession>
<dbReference type="CDD" id="cd06145">
    <property type="entry name" value="REX1_like"/>
    <property type="match status" value="1"/>
</dbReference>
<evidence type="ECO:0000313" key="10">
    <source>
        <dbReference type="Proteomes" id="UP000027195"/>
    </source>
</evidence>
<feature type="compositionally biased region" description="Basic and acidic residues" evidence="7">
    <location>
        <begin position="25"/>
        <end position="55"/>
    </location>
</feature>
<dbReference type="EMBL" id="KL198077">
    <property type="protein sequence ID" value="KDQ09510.1"/>
    <property type="molecule type" value="Genomic_DNA"/>
</dbReference>
<organism evidence="9 10">
    <name type="scientific">Botryobasidium botryosum (strain FD-172 SS1)</name>
    <dbReference type="NCBI Taxonomy" id="930990"/>
    <lineage>
        <taxon>Eukaryota</taxon>
        <taxon>Fungi</taxon>
        <taxon>Dikarya</taxon>
        <taxon>Basidiomycota</taxon>
        <taxon>Agaricomycotina</taxon>
        <taxon>Agaricomycetes</taxon>
        <taxon>Cantharellales</taxon>
        <taxon>Botryobasidiaceae</taxon>
        <taxon>Botryobasidium</taxon>
    </lineage>
</organism>
<keyword evidence="4" id="KW-0378">Hydrolase</keyword>
<dbReference type="SUPFAM" id="SSF53098">
    <property type="entry name" value="Ribonuclease H-like"/>
    <property type="match status" value="1"/>
</dbReference>
<evidence type="ECO:0000256" key="5">
    <source>
        <dbReference type="ARBA" id="ARBA00022839"/>
    </source>
</evidence>
<dbReference type="Gene3D" id="3.30.420.10">
    <property type="entry name" value="Ribonuclease H-like superfamily/Ribonuclease H"/>
    <property type="match status" value="1"/>
</dbReference>
<feature type="domain" description="Exonuclease" evidence="8">
    <location>
        <begin position="355"/>
        <end position="527"/>
    </location>
</feature>
<evidence type="ECO:0000256" key="1">
    <source>
        <dbReference type="ARBA" id="ARBA00004123"/>
    </source>
</evidence>
<keyword evidence="6" id="KW-0539">Nucleus</keyword>
<comment type="similarity">
    <text evidence="2">Belongs to the REXO1/REXO3 family.</text>
</comment>
<dbReference type="InterPro" id="IPR034922">
    <property type="entry name" value="REX1-like_exo"/>
</dbReference>
<evidence type="ECO:0000259" key="8">
    <source>
        <dbReference type="SMART" id="SM00479"/>
    </source>
</evidence>
<protein>
    <recommendedName>
        <fullName evidence="8">Exonuclease domain-containing protein</fullName>
    </recommendedName>
</protein>
<evidence type="ECO:0000256" key="2">
    <source>
        <dbReference type="ARBA" id="ARBA00006357"/>
    </source>
</evidence>